<accession>A0A382ZJQ9</accession>
<evidence type="ECO:0000313" key="1">
    <source>
        <dbReference type="EMBL" id="SVD95744.1"/>
    </source>
</evidence>
<feature type="non-terminal residue" evidence="1">
    <location>
        <position position="43"/>
    </location>
</feature>
<dbReference type="AlphaFoldDB" id="A0A382ZJQ9"/>
<dbReference type="EMBL" id="UINC01184502">
    <property type="protein sequence ID" value="SVD95744.1"/>
    <property type="molecule type" value="Genomic_DNA"/>
</dbReference>
<protein>
    <submittedName>
        <fullName evidence="1">Uncharacterized protein</fullName>
    </submittedName>
</protein>
<sequence>MSFIPFPGFSGVAGINHIALLTAKPGSYDDCSMTLTDSSNNQN</sequence>
<proteinExistence type="predicted"/>
<reference evidence="1" key="1">
    <citation type="submission" date="2018-05" db="EMBL/GenBank/DDBJ databases">
        <authorList>
            <person name="Lanie J.A."/>
            <person name="Ng W.-L."/>
            <person name="Kazmierczak K.M."/>
            <person name="Andrzejewski T.M."/>
            <person name="Davidsen T.M."/>
            <person name="Wayne K.J."/>
            <person name="Tettelin H."/>
            <person name="Glass J.I."/>
            <person name="Rusch D."/>
            <person name="Podicherti R."/>
            <person name="Tsui H.-C.T."/>
            <person name="Winkler M.E."/>
        </authorList>
    </citation>
    <scope>NUCLEOTIDE SEQUENCE</scope>
</reference>
<gene>
    <name evidence="1" type="ORF">METZ01_LOCUS448598</name>
</gene>
<name>A0A382ZJQ9_9ZZZZ</name>
<organism evidence="1">
    <name type="scientific">marine metagenome</name>
    <dbReference type="NCBI Taxonomy" id="408172"/>
    <lineage>
        <taxon>unclassified sequences</taxon>
        <taxon>metagenomes</taxon>
        <taxon>ecological metagenomes</taxon>
    </lineage>
</organism>